<dbReference type="OrthoDB" id="10024802at2759"/>
<dbReference type="Proteomes" id="UP001152798">
    <property type="component" value="Chromosome 5"/>
</dbReference>
<dbReference type="EMBL" id="OV725081">
    <property type="protein sequence ID" value="CAH1403903.1"/>
    <property type="molecule type" value="Genomic_DNA"/>
</dbReference>
<evidence type="ECO:0000313" key="2">
    <source>
        <dbReference type="Proteomes" id="UP001152798"/>
    </source>
</evidence>
<organism evidence="1 2">
    <name type="scientific">Nezara viridula</name>
    <name type="common">Southern green stink bug</name>
    <name type="synonym">Cimex viridulus</name>
    <dbReference type="NCBI Taxonomy" id="85310"/>
    <lineage>
        <taxon>Eukaryota</taxon>
        <taxon>Metazoa</taxon>
        <taxon>Ecdysozoa</taxon>
        <taxon>Arthropoda</taxon>
        <taxon>Hexapoda</taxon>
        <taxon>Insecta</taxon>
        <taxon>Pterygota</taxon>
        <taxon>Neoptera</taxon>
        <taxon>Paraneoptera</taxon>
        <taxon>Hemiptera</taxon>
        <taxon>Heteroptera</taxon>
        <taxon>Panheteroptera</taxon>
        <taxon>Pentatomomorpha</taxon>
        <taxon>Pentatomoidea</taxon>
        <taxon>Pentatomidae</taxon>
        <taxon>Pentatominae</taxon>
        <taxon>Nezara</taxon>
    </lineage>
</organism>
<evidence type="ECO:0000313" key="1">
    <source>
        <dbReference type="EMBL" id="CAH1403903.1"/>
    </source>
</evidence>
<protein>
    <submittedName>
        <fullName evidence="1">Uncharacterized protein</fullName>
    </submittedName>
</protein>
<accession>A0A9P0HJR8</accession>
<dbReference type="AlphaFoldDB" id="A0A9P0HJR8"/>
<reference evidence="1" key="1">
    <citation type="submission" date="2022-01" db="EMBL/GenBank/DDBJ databases">
        <authorList>
            <person name="King R."/>
        </authorList>
    </citation>
    <scope>NUCLEOTIDE SEQUENCE</scope>
</reference>
<keyword evidence="2" id="KW-1185">Reference proteome</keyword>
<sequence length="85" mass="9577">MKILIALNSSFTTRPPPGGMSYLHSLQNNLQELEDIPLGIRQRLWLMHDGAPAQFSNSVTDYLNATYGDRLVETDLSNGHHDLRI</sequence>
<gene>
    <name evidence="1" type="ORF">NEZAVI_LOCUS12418</name>
</gene>
<proteinExistence type="predicted"/>
<name>A0A9P0HJR8_NEZVI</name>